<dbReference type="GO" id="GO:0008705">
    <property type="term" value="F:methionine synthase activity"/>
    <property type="evidence" value="ECO:0007669"/>
    <property type="project" value="UniProtKB-EC"/>
</dbReference>
<dbReference type="HOGENOM" id="CLU_070996_0_0_9"/>
<proteinExistence type="inferred from homology"/>
<dbReference type="InterPro" id="IPR000489">
    <property type="entry name" value="Pterin-binding_dom"/>
</dbReference>
<evidence type="ECO:0000313" key="8">
    <source>
        <dbReference type="EMBL" id="ADL07841.1"/>
    </source>
</evidence>
<accession>D9S364</accession>
<dbReference type="InterPro" id="IPR011005">
    <property type="entry name" value="Dihydropteroate_synth-like_sf"/>
</dbReference>
<name>D9S364_THEOJ</name>
<dbReference type="EC" id="2.1.1.13" evidence="8"/>
<dbReference type="GO" id="GO:0005829">
    <property type="term" value="C:cytosol"/>
    <property type="evidence" value="ECO:0007669"/>
    <property type="project" value="TreeGrafter"/>
</dbReference>
<dbReference type="AlphaFoldDB" id="D9S364"/>
<reference evidence="8 9" key="1">
    <citation type="journal article" date="2010" name="Stand. Genomic Sci.">
        <title>Complete genome sequence of Thermosediminibacter oceani type strain (JW/IW-1228P).</title>
        <authorList>
            <person name="Pitluck S."/>
            <person name="Yasawong M."/>
            <person name="Munk C."/>
            <person name="Nolan M."/>
            <person name="Lapidus A."/>
            <person name="Lucas S."/>
            <person name="Glavina Del Rio T."/>
            <person name="Tice H."/>
            <person name="Cheng J.F."/>
            <person name="Bruce D."/>
            <person name="Detter C."/>
            <person name="Tapia R."/>
            <person name="Han C."/>
            <person name="Goodwin L."/>
            <person name="Liolios K."/>
            <person name="Ivanova N."/>
            <person name="Mavromatis K."/>
            <person name="Mikhailova N."/>
            <person name="Pati A."/>
            <person name="Chen A."/>
            <person name="Palaniappan K."/>
            <person name="Land M."/>
            <person name="Hauser L."/>
            <person name="Chang Y.J."/>
            <person name="Jeffries C.D."/>
            <person name="Rohde M."/>
            <person name="Spring S."/>
            <person name="Sikorski J."/>
            <person name="Goker M."/>
            <person name="Woyke T."/>
            <person name="Bristow J."/>
            <person name="Eisen J.A."/>
            <person name="Markowitz V."/>
            <person name="Hugenholtz P."/>
            <person name="Kyrpides N.C."/>
            <person name="Klenk H.P."/>
        </authorList>
    </citation>
    <scope>NUCLEOTIDE SEQUENCE [LARGE SCALE GENOMIC DNA]</scope>
    <source>
        <strain evidence="9">ATCC BAA-1034 / DSM 16646 / JW/IW-1228P</strain>
    </source>
</reference>
<keyword evidence="2 8" id="KW-0489">Methyltransferase</keyword>
<dbReference type="GO" id="GO:0046872">
    <property type="term" value="F:metal ion binding"/>
    <property type="evidence" value="ECO:0007669"/>
    <property type="project" value="UniProtKB-KW"/>
</dbReference>
<keyword evidence="3" id="KW-0846">Cobalamin</keyword>
<dbReference type="GO" id="GO:0031419">
    <property type="term" value="F:cobalamin binding"/>
    <property type="evidence" value="ECO:0007669"/>
    <property type="project" value="UniProtKB-KW"/>
</dbReference>
<keyword evidence="5" id="KW-0479">Metal-binding</keyword>
<gene>
    <name evidence="8" type="ordered locus">Toce_1080</name>
</gene>
<dbReference type="OrthoDB" id="9803687at2"/>
<dbReference type="GO" id="GO:0050667">
    <property type="term" value="P:homocysteine metabolic process"/>
    <property type="evidence" value="ECO:0007669"/>
    <property type="project" value="TreeGrafter"/>
</dbReference>
<protein>
    <submittedName>
        <fullName evidence="8">Methionine synthase</fullName>
        <ecNumber evidence="8">2.1.1.13</ecNumber>
    </submittedName>
</protein>
<dbReference type="GO" id="GO:0032259">
    <property type="term" value="P:methylation"/>
    <property type="evidence" value="ECO:0007669"/>
    <property type="project" value="UniProtKB-KW"/>
</dbReference>
<dbReference type="STRING" id="555079.Toce_1080"/>
<evidence type="ECO:0000256" key="6">
    <source>
        <dbReference type="ARBA" id="ARBA00023285"/>
    </source>
</evidence>
<evidence type="ECO:0000259" key="7">
    <source>
        <dbReference type="PROSITE" id="PS50972"/>
    </source>
</evidence>
<evidence type="ECO:0000256" key="3">
    <source>
        <dbReference type="ARBA" id="ARBA00022628"/>
    </source>
</evidence>
<dbReference type="KEGG" id="toc:Toce_1080"/>
<dbReference type="SUPFAM" id="SSF51717">
    <property type="entry name" value="Dihydropteroate synthetase-like"/>
    <property type="match status" value="1"/>
</dbReference>
<keyword evidence="4 8" id="KW-0808">Transferase</keyword>
<evidence type="ECO:0000256" key="5">
    <source>
        <dbReference type="ARBA" id="ARBA00022723"/>
    </source>
</evidence>
<feature type="domain" description="Pterin-binding" evidence="7">
    <location>
        <begin position="1"/>
        <end position="262"/>
    </location>
</feature>
<dbReference type="Gene3D" id="3.20.20.20">
    <property type="entry name" value="Dihydropteroate synthase-like"/>
    <property type="match status" value="1"/>
</dbReference>
<dbReference type="EMBL" id="CP002131">
    <property type="protein sequence ID" value="ADL07841.1"/>
    <property type="molecule type" value="Genomic_DNA"/>
</dbReference>
<evidence type="ECO:0000256" key="2">
    <source>
        <dbReference type="ARBA" id="ARBA00022603"/>
    </source>
</evidence>
<dbReference type="GO" id="GO:0046653">
    <property type="term" value="P:tetrahydrofolate metabolic process"/>
    <property type="evidence" value="ECO:0007669"/>
    <property type="project" value="TreeGrafter"/>
</dbReference>
<organism evidence="8 9">
    <name type="scientific">Thermosediminibacter oceani (strain ATCC BAA-1034 / DSM 16646 / JW/IW-1228P)</name>
    <dbReference type="NCBI Taxonomy" id="555079"/>
    <lineage>
        <taxon>Bacteria</taxon>
        <taxon>Bacillati</taxon>
        <taxon>Bacillota</taxon>
        <taxon>Clostridia</taxon>
        <taxon>Thermosediminibacterales</taxon>
        <taxon>Thermosediminibacteraceae</taxon>
        <taxon>Thermosediminibacter</taxon>
    </lineage>
</organism>
<dbReference type="Proteomes" id="UP000000272">
    <property type="component" value="Chromosome"/>
</dbReference>
<keyword evidence="9" id="KW-1185">Reference proteome</keyword>
<evidence type="ECO:0000313" key="9">
    <source>
        <dbReference type="Proteomes" id="UP000000272"/>
    </source>
</evidence>
<keyword evidence="6" id="KW-0170">Cobalt</keyword>
<dbReference type="eggNOG" id="COG1410">
    <property type="taxonomic scope" value="Bacteria"/>
</dbReference>
<evidence type="ECO:0000256" key="4">
    <source>
        <dbReference type="ARBA" id="ARBA00022679"/>
    </source>
</evidence>
<dbReference type="PANTHER" id="PTHR45833">
    <property type="entry name" value="METHIONINE SYNTHASE"/>
    <property type="match status" value="1"/>
</dbReference>
<dbReference type="PANTHER" id="PTHR45833:SF1">
    <property type="entry name" value="METHIONINE SYNTHASE"/>
    <property type="match status" value="1"/>
</dbReference>
<sequence>MLIVGELINSSRKSIAQALEARDEAYLKDLAKKQAEAGAHIIDINCAIFMEKEPEVMEWLVGIIQEAVDVPLCIDTPNVAAMEVGLSRHKGRAMINSISAEKKRWEEMLPLVSKYKPMVIALCIDDAGMPNSVEDRLRVADKLIPGLVEAGISEEDIYLDPLIKPLGVSGTAAVEVLETTRALREKYPKVHVISGLSNVSHGLPVRKVLNRAFAVMCAEAGMDALIADPLDRHLMSLVFAAEALAGRDKHCLNYIKASRAGKVVAE</sequence>
<dbReference type="PROSITE" id="PS50972">
    <property type="entry name" value="PTERIN_BINDING"/>
    <property type="match status" value="1"/>
</dbReference>
<dbReference type="RefSeq" id="WP_013275881.1">
    <property type="nucleotide sequence ID" value="NC_014377.1"/>
</dbReference>
<comment type="similarity">
    <text evidence="1">Belongs to the vitamin-B12 dependent methionine synthase family.</text>
</comment>
<evidence type="ECO:0000256" key="1">
    <source>
        <dbReference type="ARBA" id="ARBA00010398"/>
    </source>
</evidence>
<dbReference type="InterPro" id="IPR050554">
    <property type="entry name" value="Met_Synthase/Corrinoid"/>
</dbReference>
<dbReference type="Pfam" id="PF00809">
    <property type="entry name" value="Pterin_bind"/>
    <property type="match status" value="1"/>
</dbReference>
<dbReference type="NCBIfam" id="NF005719">
    <property type="entry name" value="PRK07535.1"/>
    <property type="match status" value="1"/>
</dbReference>